<dbReference type="PROSITE" id="PS50082">
    <property type="entry name" value="WD_REPEATS_2"/>
    <property type="match status" value="2"/>
</dbReference>
<comment type="caution">
    <text evidence="8">The sequence shown here is derived from an EMBL/GenBank/DDBJ whole genome shotgun (WGS) entry which is preliminary data.</text>
</comment>
<gene>
    <name evidence="8" type="ORF">CBOVIS_LOCUS7830</name>
</gene>
<dbReference type="EMBL" id="CADEPM010000004">
    <property type="protein sequence ID" value="CAB3405660.1"/>
    <property type="molecule type" value="Genomic_DNA"/>
</dbReference>
<dbReference type="GO" id="GO:0005737">
    <property type="term" value="C:cytoplasm"/>
    <property type="evidence" value="ECO:0007669"/>
    <property type="project" value="UniProtKB-SubCell"/>
</dbReference>
<dbReference type="GO" id="GO:0071013">
    <property type="term" value="C:catalytic step 2 spliceosome"/>
    <property type="evidence" value="ECO:0007669"/>
    <property type="project" value="TreeGrafter"/>
</dbReference>
<feature type="region of interest" description="Disordered" evidence="7">
    <location>
        <begin position="356"/>
        <end position="375"/>
    </location>
</feature>
<feature type="compositionally biased region" description="Polar residues" evidence="7">
    <location>
        <begin position="481"/>
        <end position="495"/>
    </location>
</feature>
<dbReference type="GO" id="GO:0000398">
    <property type="term" value="P:mRNA splicing, via spliceosome"/>
    <property type="evidence" value="ECO:0007669"/>
    <property type="project" value="TreeGrafter"/>
</dbReference>
<dbReference type="SMART" id="SM00320">
    <property type="entry name" value="WD40"/>
    <property type="match status" value="7"/>
</dbReference>
<keyword evidence="6" id="KW-0853">WD repeat</keyword>
<dbReference type="InterPro" id="IPR036322">
    <property type="entry name" value="WD40_repeat_dom_sf"/>
</dbReference>
<evidence type="ECO:0000256" key="3">
    <source>
        <dbReference type="ARBA" id="ARBA00038145"/>
    </source>
</evidence>
<feature type="region of interest" description="Disordered" evidence="7">
    <location>
        <begin position="837"/>
        <end position="925"/>
    </location>
</feature>
<feature type="compositionally biased region" description="Basic and acidic residues" evidence="7">
    <location>
        <begin position="587"/>
        <end position="617"/>
    </location>
</feature>
<dbReference type="CDD" id="cd00200">
    <property type="entry name" value="WD40"/>
    <property type="match status" value="1"/>
</dbReference>
<evidence type="ECO:0000256" key="6">
    <source>
        <dbReference type="PROSITE-ProRule" id="PRU00221"/>
    </source>
</evidence>
<feature type="compositionally biased region" description="Polar residues" evidence="7">
    <location>
        <begin position="863"/>
        <end position="886"/>
    </location>
</feature>
<evidence type="ECO:0000256" key="1">
    <source>
        <dbReference type="ARBA" id="ARBA00004496"/>
    </source>
</evidence>
<dbReference type="SUPFAM" id="SSF50978">
    <property type="entry name" value="WD40 repeat-like"/>
    <property type="match status" value="1"/>
</dbReference>
<feature type="compositionally biased region" description="Basic and acidic residues" evidence="7">
    <location>
        <begin position="849"/>
        <end position="862"/>
    </location>
</feature>
<evidence type="ECO:0000313" key="9">
    <source>
        <dbReference type="Proteomes" id="UP000494206"/>
    </source>
</evidence>
<comment type="subcellular location">
    <subcellularLocation>
        <location evidence="1">Cytoplasm</location>
    </subcellularLocation>
</comment>
<feature type="compositionally biased region" description="Polar residues" evidence="7">
    <location>
        <begin position="971"/>
        <end position="991"/>
    </location>
</feature>
<feature type="compositionally biased region" description="Polar residues" evidence="7">
    <location>
        <begin position="406"/>
        <end position="415"/>
    </location>
</feature>
<name>A0A8S1EW39_9PELO</name>
<comment type="similarity">
    <text evidence="3">Belongs to the WD repeat MORG1 family.</text>
</comment>
<organism evidence="8 9">
    <name type="scientific">Caenorhabditis bovis</name>
    <dbReference type="NCBI Taxonomy" id="2654633"/>
    <lineage>
        <taxon>Eukaryota</taxon>
        <taxon>Metazoa</taxon>
        <taxon>Ecdysozoa</taxon>
        <taxon>Nematoda</taxon>
        <taxon>Chromadorea</taxon>
        <taxon>Rhabditida</taxon>
        <taxon>Rhabditina</taxon>
        <taxon>Rhabditomorpha</taxon>
        <taxon>Rhabditoidea</taxon>
        <taxon>Rhabditidae</taxon>
        <taxon>Peloderinae</taxon>
        <taxon>Caenorhabditis</taxon>
    </lineage>
</organism>
<dbReference type="InterPro" id="IPR001680">
    <property type="entry name" value="WD40_rpt"/>
</dbReference>
<dbReference type="Gene3D" id="2.130.10.10">
    <property type="entry name" value="YVTN repeat-like/Quinoprotein amine dehydrogenase"/>
    <property type="match status" value="1"/>
</dbReference>
<proteinExistence type="inferred from homology"/>
<dbReference type="InterPro" id="IPR051980">
    <property type="entry name" value="WD_repeat_MORG1"/>
</dbReference>
<reference evidence="8 9" key="1">
    <citation type="submission" date="2020-04" db="EMBL/GenBank/DDBJ databases">
        <authorList>
            <person name="Laetsch R D."/>
            <person name="Stevens L."/>
            <person name="Kumar S."/>
            <person name="Blaxter L. M."/>
        </authorList>
    </citation>
    <scope>NUCLEOTIDE SEQUENCE [LARGE SCALE GENOMIC DNA]</scope>
</reference>
<dbReference type="OrthoDB" id="71437at2759"/>
<dbReference type="PANTHER" id="PTHR22842">
    <property type="entry name" value="WD40 REPEAT PROTEIN"/>
    <property type="match status" value="1"/>
</dbReference>
<evidence type="ECO:0000256" key="4">
    <source>
        <dbReference type="ARBA" id="ARBA00040453"/>
    </source>
</evidence>
<dbReference type="Proteomes" id="UP000494206">
    <property type="component" value="Unassembled WGS sequence"/>
</dbReference>
<evidence type="ECO:0000256" key="5">
    <source>
        <dbReference type="ARBA" id="ARBA00042222"/>
    </source>
</evidence>
<sequence>MSKCPTIRARTIDCKQGAVRAVRYNVDGNYCITAGSDKTVKLWNPLKGTLLKTYSGTGNEVLDAASSSDNSQIAAGGVDRACTVFDVETGKQLRRWRTHGAQVNAVAFNEESNVVFSGSMDCTMQAFDVRSRSEKPIQIFNEATDGIQSIDVNGHEIVVGSADYNYRTYSVRDGNMSIDFMGEAVNSVHFTPDGNCVLAGAMGGIVRLMDKSNGKLLASYKGHLNKEYKLDSVILQSIEFVASGSEDGFVYIYNLMDSTISAKLEHPSKVVHSLSAHPKKERLITASGQLIYLWVPQGDPEFDFQQKRDDRCNGPYDGYDYDEDYGNQYANSASYHETYEEEEGWRREQQDFYDTVPVTKGPMKSPVGQTSNRNVARVQITTSQTDEHRHKHSNIPQAPPPPRLPTANSQQYSTDRQSKYGNVRKEIENSKRMEMERRNEVHIRFDSQAKKEFPPKQTQFIDGFRQSNEQPPKKKDPPANTIRSIINNLKGGNSHQENEDSIPRSRVSTNPFMRANQLDQHQQQQNRFEQNKQPVKNVAEVVEKMNNGDWPIRIEEEDIEAKKSSMKIPISTDKARQWETLHRKKDEKRSILERIETEEKQHEPDNFSEKSHEEEHTSVSTDSALCLDPEQRLPSPYKFPLDAKETVNEEKALAEEAEKLLIYFKSHREVLNYLGIGLSEKLWKHMGNLPEFDASIRIFKATSDLPAPPAPKITITPSFADRNSPMDLCSPARNSTSQIDPNLPSTDPPEFDDSRFMKNVEIPTKIPSNSSGGGRFVKKSAAALIAKKQGMTSEDPNSATEIIDPRIAEEIKNLQEREDELKRSRAELDDDIRVENERKSSLRSAQSYDHLEYPDDSRKASVERSQSSHNVYHNNPVESNPLSPKNHQFGYNYGSMPRTHLRQQDSQYQSGNLRAPSRNDGGYRQTRHNTEFFRSAPTTTTTNSNWAKSGATFEARNVGSHSGLQLPPASVSISTAPKFSGKLPSNPSGSHNPHRKIGL</sequence>
<dbReference type="AlphaFoldDB" id="A0A8S1EW39"/>
<protein>
    <recommendedName>
        <fullName evidence="4">WD repeat domain-containing protein 83</fullName>
    </recommendedName>
    <alternativeName>
        <fullName evidence="5">Mitogen-activated protein kinase organizer 1</fullName>
    </alternativeName>
</protein>
<feature type="region of interest" description="Disordered" evidence="7">
    <location>
        <begin position="463"/>
        <end position="507"/>
    </location>
</feature>
<dbReference type="PANTHER" id="PTHR22842:SF3">
    <property type="entry name" value="WD REPEAT DOMAIN-CONTAINING PROTEIN 83"/>
    <property type="match status" value="1"/>
</dbReference>
<evidence type="ECO:0000256" key="7">
    <source>
        <dbReference type="SAM" id="MobiDB-lite"/>
    </source>
</evidence>
<keyword evidence="9" id="KW-1185">Reference proteome</keyword>
<feature type="repeat" description="WD" evidence="6">
    <location>
        <begin position="96"/>
        <end position="137"/>
    </location>
</feature>
<evidence type="ECO:0000313" key="8">
    <source>
        <dbReference type="EMBL" id="CAB3405660.1"/>
    </source>
</evidence>
<feature type="repeat" description="WD" evidence="6">
    <location>
        <begin position="12"/>
        <end position="53"/>
    </location>
</feature>
<dbReference type="PROSITE" id="PS50294">
    <property type="entry name" value="WD_REPEATS_REGION"/>
    <property type="match status" value="1"/>
</dbReference>
<feature type="region of interest" description="Disordered" evidence="7">
    <location>
        <begin position="383"/>
        <end position="428"/>
    </location>
</feature>
<feature type="region of interest" description="Disordered" evidence="7">
    <location>
        <begin position="582"/>
        <end position="623"/>
    </location>
</feature>
<dbReference type="InterPro" id="IPR015943">
    <property type="entry name" value="WD40/YVTN_repeat-like_dom_sf"/>
</dbReference>
<feature type="region of interest" description="Disordered" evidence="7">
    <location>
        <begin position="959"/>
        <end position="999"/>
    </location>
</feature>
<keyword evidence="2" id="KW-0963">Cytoplasm</keyword>
<dbReference type="Pfam" id="PF00400">
    <property type="entry name" value="WD40"/>
    <property type="match status" value="4"/>
</dbReference>
<accession>A0A8S1EW39</accession>
<evidence type="ECO:0000256" key="2">
    <source>
        <dbReference type="ARBA" id="ARBA00022490"/>
    </source>
</evidence>